<gene>
    <name evidence="10" type="ORF">COS54_01890</name>
</gene>
<evidence type="ECO:0000256" key="8">
    <source>
        <dbReference type="SAM" id="Phobius"/>
    </source>
</evidence>
<keyword evidence="7 8" id="KW-0472">Membrane</keyword>
<evidence type="ECO:0000256" key="6">
    <source>
        <dbReference type="ARBA" id="ARBA00022989"/>
    </source>
</evidence>
<dbReference type="Proteomes" id="UP000229631">
    <property type="component" value="Unassembled WGS sequence"/>
</dbReference>
<organism evidence="10 11">
    <name type="scientific">Candidatus Shapirobacteria bacterium CG03_land_8_20_14_0_80_39_12</name>
    <dbReference type="NCBI Taxonomy" id="1974879"/>
    <lineage>
        <taxon>Bacteria</taxon>
        <taxon>Candidatus Shapironibacteriota</taxon>
    </lineage>
</organism>
<feature type="transmembrane region" description="Helical" evidence="8">
    <location>
        <begin position="60"/>
        <end position="84"/>
    </location>
</feature>
<protein>
    <recommendedName>
        <fullName evidence="9">Glycosyltransferase RgtA/B/C/D-like domain-containing protein</fullName>
    </recommendedName>
</protein>
<dbReference type="GO" id="GO:0016763">
    <property type="term" value="F:pentosyltransferase activity"/>
    <property type="evidence" value="ECO:0007669"/>
    <property type="project" value="TreeGrafter"/>
</dbReference>
<dbReference type="EMBL" id="PEVC01000036">
    <property type="protein sequence ID" value="PIV00996.1"/>
    <property type="molecule type" value="Genomic_DNA"/>
</dbReference>
<evidence type="ECO:0000256" key="3">
    <source>
        <dbReference type="ARBA" id="ARBA00022676"/>
    </source>
</evidence>
<evidence type="ECO:0000259" key="9">
    <source>
        <dbReference type="Pfam" id="PF13231"/>
    </source>
</evidence>
<comment type="subcellular location">
    <subcellularLocation>
        <location evidence="1">Cell membrane</location>
        <topology evidence="1">Multi-pass membrane protein</topology>
    </subcellularLocation>
</comment>
<feature type="transmembrane region" description="Helical" evidence="8">
    <location>
        <begin position="347"/>
        <end position="363"/>
    </location>
</feature>
<sequence>MKLPKFNRYFWGLLAILAVAFFLRFINISWGLPYYFHPDEWNMASAVTRLSWQNKLDPEFYAYGQLPLYLSFFSAKLYHLVPWITLKEINPSEAIFFLRFWSALAGVGTVYLVYLISKGFLFPHYLSLITALLASFTPGLIQISHFGTTEALLSFFFLAILYFSLKILEKPKFIYFLWSGVFLGLALGTKISALIFLAPFFLATIISLFRAKNKIKVFWQFIISLTLTLTLTLLTSPYLFLNFKESLRILTYETQIARGIIPVFYTRQFFNTAPVFFQLQKIFPYALGWPIFILGGLGIILIPLALSLPRYKKQFSPLIRNSIFIILFSFGVYFLFQAFLFCKWTRFMAPIFAFFPIFAVFFLQKILSLIKFTKFVQFVLLVSLVLFVLPGVVFSTIYFRPDIRFTASEWISKNIPSGAKVLSETGNAIDIPLPRRSPAERDEGGPNISPVSFDFYHLDENQELFNQLLNYLETSDYIFVPSRRIFANHQKLASEFPKTAKYYELLFSGKLGFTETKVFHPFPQFQINDEQGEETFTVFDHPTIRIYEKSTPLTKKQYEELFH</sequence>
<evidence type="ECO:0000313" key="10">
    <source>
        <dbReference type="EMBL" id="PIV00996.1"/>
    </source>
</evidence>
<feature type="transmembrane region" description="Helical" evidence="8">
    <location>
        <begin position="375"/>
        <end position="399"/>
    </location>
</feature>
<evidence type="ECO:0000256" key="1">
    <source>
        <dbReference type="ARBA" id="ARBA00004651"/>
    </source>
</evidence>
<feature type="transmembrane region" description="Helical" evidence="8">
    <location>
        <begin position="318"/>
        <end position="341"/>
    </location>
</feature>
<dbReference type="GO" id="GO:0005886">
    <property type="term" value="C:plasma membrane"/>
    <property type="evidence" value="ECO:0007669"/>
    <property type="project" value="UniProtKB-SubCell"/>
</dbReference>
<accession>A0A2M7BD07</accession>
<evidence type="ECO:0000313" key="11">
    <source>
        <dbReference type="Proteomes" id="UP000229631"/>
    </source>
</evidence>
<keyword evidence="3" id="KW-0328">Glycosyltransferase</keyword>
<feature type="transmembrane region" description="Helical" evidence="8">
    <location>
        <begin position="122"/>
        <end position="144"/>
    </location>
</feature>
<keyword evidence="5 8" id="KW-0812">Transmembrane</keyword>
<feature type="transmembrane region" description="Helical" evidence="8">
    <location>
        <begin position="282"/>
        <end position="306"/>
    </location>
</feature>
<keyword evidence="6 8" id="KW-1133">Transmembrane helix</keyword>
<dbReference type="Pfam" id="PF13231">
    <property type="entry name" value="PMT_2"/>
    <property type="match status" value="1"/>
</dbReference>
<name>A0A2M7BD07_9BACT</name>
<keyword evidence="2" id="KW-1003">Cell membrane</keyword>
<feature type="transmembrane region" description="Helical" evidence="8">
    <location>
        <begin position="96"/>
        <end position="116"/>
    </location>
</feature>
<feature type="transmembrane region" description="Helical" evidence="8">
    <location>
        <begin position="217"/>
        <end position="240"/>
    </location>
</feature>
<dbReference type="AlphaFoldDB" id="A0A2M7BD07"/>
<feature type="domain" description="Glycosyltransferase RgtA/B/C/D-like" evidence="9">
    <location>
        <begin position="96"/>
        <end position="232"/>
    </location>
</feature>
<dbReference type="InterPro" id="IPR038731">
    <property type="entry name" value="RgtA/B/C-like"/>
</dbReference>
<feature type="transmembrane region" description="Helical" evidence="8">
    <location>
        <begin position="151"/>
        <end position="168"/>
    </location>
</feature>
<dbReference type="PANTHER" id="PTHR33908">
    <property type="entry name" value="MANNOSYLTRANSFERASE YKCB-RELATED"/>
    <property type="match status" value="1"/>
</dbReference>
<proteinExistence type="predicted"/>
<dbReference type="GO" id="GO:0009103">
    <property type="term" value="P:lipopolysaccharide biosynthetic process"/>
    <property type="evidence" value="ECO:0007669"/>
    <property type="project" value="UniProtKB-ARBA"/>
</dbReference>
<feature type="transmembrane region" description="Helical" evidence="8">
    <location>
        <begin position="174"/>
        <end position="205"/>
    </location>
</feature>
<keyword evidence="4" id="KW-0808">Transferase</keyword>
<comment type="caution">
    <text evidence="10">The sequence shown here is derived from an EMBL/GenBank/DDBJ whole genome shotgun (WGS) entry which is preliminary data.</text>
</comment>
<reference evidence="11" key="1">
    <citation type="submission" date="2017-09" db="EMBL/GenBank/DDBJ databases">
        <title>Depth-based differentiation of microbial function through sediment-hosted aquifers and enrichment of novel symbionts in the deep terrestrial subsurface.</title>
        <authorList>
            <person name="Probst A.J."/>
            <person name="Ladd B."/>
            <person name="Jarett J.K."/>
            <person name="Geller-Mcgrath D.E."/>
            <person name="Sieber C.M.K."/>
            <person name="Emerson J.B."/>
            <person name="Anantharaman K."/>
            <person name="Thomas B.C."/>
            <person name="Malmstrom R."/>
            <person name="Stieglmeier M."/>
            <person name="Klingl A."/>
            <person name="Woyke T."/>
            <person name="Ryan C.M."/>
            <person name="Banfield J.F."/>
        </authorList>
    </citation>
    <scope>NUCLEOTIDE SEQUENCE [LARGE SCALE GENOMIC DNA]</scope>
</reference>
<evidence type="ECO:0000256" key="7">
    <source>
        <dbReference type="ARBA" id="ARBA00023136"/>
    </source>
</evidence>
<dbReference type="InterPro" id="IPR050297">
    <property type="entry name" value="LipidA_mod_glycosyltrf_83"/>
</dbReference>
<dbReference type="PANTHER" id="PTHR33908:SF11">
    <property type="entry name" value="MEMBRANE PROTEIN"/>
    <property type="match status" value="1"/>
</dbReference>
<evidence type="ECO:0000256" key="2">
    <source>
        <dbReference type="ARBA" id="ARBA00022475"/>
    </source>
</evidence>
<evidence type="ECO:0000256" key="5">
    <source>
        <dbReference type="ARBA" id="ARBA00022692"/>
    </source>
</evidence>
<evidence type="ECO:0000256" key="4">
    <source>
        <dbReference type="ARBA" id="ARBA00022679"/>
    </source>
</evidence>